<organism evidence="2">
    <name type="scientific">uncultured Caudovirales phage</name>
    <dbReference type="NCBI Taxonomy" id="2100421"/>
    <lineage>
        <taxon>Viruses</taxon>
        <taxon>Duplodnaviria</taxon>
        <taxon>Heunggongvirae</taxon>
        <taxon>Uroviricota</taxon>
        <taxon>Caudoviricetes</taxon>
        <taxon>Peduoviridae</taxon>
        <taxon>Maltschvirus</taxon>
        <taxon>Maltschvirus maltsch</taxon>
    </lineage>
</organism>
<gene>
    <name evidence="2" type="ORF">UFOVP176_15</name>
</gene>
<name>A0A6J7WAM5_9CAUD</name>
<reference evidence="2" key="1">
    <citation type="submission" date="2020-05" db="EMBL/GenBank/DDBJ databases">
        <authorList>
            <person name="Chiriac C."/>
            <person name="Salcher M."/>
            <person name="Ghai R."/>
            <person name="Kavagutti S V."/>
        </authorList>
    </citation>
    <scope>NUCLEOTIDE SEQUENCE</scope>
</reference>
<proteinExistence type="predicted"/>
<dbReference type="EMBL" id="LR798224">
    <property type="protein sequence ID" value="CAB5194534.1"/>
    <property type="molecule type" value="Genomic_DNA"/>
</dbReference>
<feature type="region of interest" description="Disordered" evidence="1">
    <location>
        <begin position="1"/>
        <end position="44"/>
    </location>
</feature>
<evidence type="ECO:0000313" key="2">
    <source>
        <dbReference type="EMBL" id="CAB5194534.1"/>
    </source>
</evidence>
<sequence>MATTKKPIPYEKSKKDKEAKGMKEMSKGEKSMDKKGMMEGKKKC</sequence>
<feature type="compositionally biased region" description="Basic and acidic residues" evidence="1">
    <location>
        <begin position="8"/>
        <end position="44"/>
    </location>
</feature>
<evidence type="ECO:0000256" key="1">
    <source>
        <dbReference type="SAM" id="MobiDB-lite"/>
    </source>
</evidence>
<protein>
    <submittedName>
        <fullName evidence="2">Uncharacterized protein</fullName>
    </submittedName>
</protein>
<accession>A0A6J7WAM5</accession>